<dbReference type="Pfam" id="PF07883">
    <property type="entry name" value="Cupin_2"/>
    <property type="match status" value="1"/>
</dbReference>
<dbReference type="EMBL" id="JAVJIU010000002">
    <property type="protein sequence ID" value="MDR5590231.1"/>
    <property type="molecule type" value="Genomic_DNA"/>
</dbReference>
<keyword evidence="3" id="KW-1185">Reference proteome</keyword>
<dbReference type="Gene3D" id="2.60.120.10">
    <property type="entry name" value="Jelly Rolls"/>
    <property type="match status" value="1"/>
</dbReference>
<evidence type="ECO:0000259" key="1">
    <source>
        <dbReference type="Pfam" id="PF07883"/>
    </source>
</evidence>
<name>A0ABU1EPA8_9FLAO</name>
<dbReference type="RefSeq" id="WP_309561108.1">
    <property type="nucleotide sequence ID" value="NZ_JAVJIU010000002.1"/>
</dbReference>
<protein>
    <submittedName>
        <fullName evidence="2">Cupin domain-containing protein</fullName>
    </submittedName>
</protein>
<sequence>MKTSALIIRTSYLIILLLSLFICFTSYAQENSVSINFDDLNLEWGGCPDFMPDGCNISVLQGDPSEANTDVLFKVPANSSIPMHWHTSAERMILLSGEMQVTYEGEEPTILKTGSYAYGPARKPHTAKCGDSGPCVLFIAFNEPVDANSGKPDE</sequence>
<evidence type="ECO:0000313" key="2">
    <source>
        <dbReference type="EMBL" id="MDR5590231.1"/>
    </source>
</evidence>
<reference evidence="3" key="1">
    <citation type="submission" date="2023-07" db="EMBL/GenBank/DDBJ databases">
        <title>Christiangramia sp. SM2212., a novel bacterium of the family Flavobacteriaceae isolated from the sea sediment.</title>
        <authorList>
            <person name="Wang J."/>
            <person name="Zhang X."/>
        </authorList>
    </citation>
    <scope>NUCLEOTIDE SEQUENCE [LARGE SCALE GENOMIC DNA]</scope>
    <source>
        <strain evidence="3">SM2212</strain>
    </source>
</reference>
<organism evidence="2 3">
    <name type="scientific">Christiangramia sediminicola</name>
    <dbReference type="NCBI Taxonomy" id="3073267"/>
    <lineage>
        <taxon>Bacteria</taxon>
        <taxon>Pseudomonadati</taxon>
        <taxon>Bacteroidota</taxon>
        <taxon>Flavobacteriia</taxon>
        <taxon>Flavobacteriales</taxon>
        <taxon>Flavobacteriaceae</taxon>
        <taxon>Christiangramia</taxon>
    </lineage>
</organism>
<comment type="caution">
    <text evidence="2">The sequence shown here is derived from an EMBL/GenBank/DDBJ whole genome shotgun (WGS) entry which is preliminary data.</text>
</comment>
<proteinExistence type="predicted"/>
<dbReference type="Proteomes" id="UP001257234">
    <property type="component" value="Unassembled WGS sequence"/>
</dbReference>
<dbReference type="InterPro" id="IPR013096">
    <property type="entry name" value="Cupin_2"/>
</dbReference>
<dbReference type="InterPro" id="IPR011051">
    <property type="entry name" value="RmlC_Cupin_sf"/>
</dbReference>
<accession>A0ABU1EPA8</accession>
<dbReference type="SUPFAM" id="SSF51182">
    <property type="entry name" value="RmlC-like cupins"/>
    <property type="match status" value="1"/>
</dbReference>
<evidence type="ECO:0000313" key="3">
    <source>
        <dbReference type="Proteomes" id="UP001257234"/>
    </source>
</evidence>
<dbReference type="InterPro" id="IPR014710">
    <property type="entry name" value="RmlC-like_jellyroll"/>
</dbReference>
<feature type="domain" description="Cupin type-2" evidence="1">
    <location>
        <begin position="72"/>
        <end position="139"/>
    </location>
</feature>
<gene>
    <name evidence="2" type="ORF">RE431_06245</name>
</gene>